<keyword evidence="9" id="KW-0732">Signal</keyword>
<feature type="transmembrane region" description="Helical" evidence="8">
    <location>
        <begin position="325"/>
        <end position="345"/>
    </location>
</feature>
<evidence type="ECO:0000313" key="11">
    <source>
        <dbReference type="Proteomes" id="UP001230188"/>
    </source>
</evidence>
<dbReference type="Proteomes" id="UP001230188">
    <property type="component" value="Unassembled WGS sequence"/>
</dbReference>
<evidence type="ECO:0000256" key="3">
    <source>
        <dbReference type="ARBA" id="ARBA00022692"/>
    </source>
</evidence>
<gene>
    <name evidence="10" type="ORF">CTAYLR_003461</name>
</gene>
<evidence type="ECO:0000256" key="9">
    <source>
        <dbReference type="SAM" id="SignalP"/>
    </source>
</evidence>
<dbReference type="SMART" id="SM00730">
    <property type="entry name" value="PSN"/>
    <property type="match status" value="1"/>
</dbReference>
<keyword evidence="11" id="KW-1185">Reference proteome</keyword>
<keyword evidence="4" id="KW-0378">Hydrolase</keyword>
<dbReference type="PANTHER" id="PTHR12174">
    <property type="entry name" value="SIGNAL PEPTIDE PEPTIDASE"/>
    <property type="match status" value="1"/>
</dbReference>
<feature type="signal peptide" evidence="9">
    <location>
        <begin position="1"/>
        <end position="16"/>
    </location>
</feature>
<feature type="transmembrane region" description="Helical" evidence="8">
    <location>
        <begin position="245"/>
        <end position="266"/>
    </location>
</feature>
<comment type="caution">
    <text evidence="10">The sequence shown here is derived from an EMBL/GenBank/DDBJ whole genome shotgun (WGS) entry which is preliminary data.</text>
</comment>
<keyword evidence="5 8" id="KW-1133">Transmembrane helix</keyword>
<dbReference type="Gene3D" id="3.50.30.30">
    <property type="match status" value="1"/>
</dbReference>
<evidence type="ECO:0000256" key="6">
    <source>
        <dbReference type="ARBA" id="ARBA00023136"/>
    </source>
</evidence>
<feature type="transmembrane region" description="Helical" evidence="8">
    <location>
        <begin position="422"/>
        <end position="441"/>
    </location>
</feature>
<evidence type="ECO:0000256" key="4">
    <source>
        <dbReference type="ARBA" id="ARBA00022801"/>
    </source>
</evidence>
<accession>A0AAD7U917</accession>
<sequence>MWWWLVLGLVSGVAPSAELRSAHERVYAAPAAFGRIEETMKFTLRRPVGLADGCEPQASSSSSKKEGLFAARSPNCSFSDRAVAAKAAGFAALVVYNTIEGIYQNRSRAKAGEDFECENGKATASSLKGKWEGFPSECPSECESGRCLLTGNGLEICCAWDLYTTMGGAKVDLPSVFVTMRDADKLSEGKVELSLIQEPFFTWSSVLIWVLGVATCAASASRSARFIAKSRTSRFDFAGEDDESFELSTAHAFGFVCVASAALLLLFYVDAYAVVVVAFALSGASSTARVVWRPLLSGIPKPDLAAGLVGCAVAVWWLVARHAAYAWILQDLFGVCLCVVFLDVIKLRSLEVATVLLSMAFCYDVFFVFFSPYVFGQSVMVKVATGTGPKKDADYCEKYPDDSDCQSTQLPMLLLIPRDQSGYSMLGLGDVVLPGLLVSFCARYDAAANRSRYFPACVFGYAIGLACANLAVAVFKVGQPALLYLVPCTLGLVYILAKLDHTFDHLWKGPPDLLPLPSSSSPPPSSSPPEEEGDLEQQEEAPAATEKHALLKISI</sequence>
<evidence type="ECO:0000313" key="10">
    <source>
        <dbReference type="EMBL" id="KAJ8600129.1"/>
    </source>
</evidence>
<dbReference type="GO" id="GO:0005765">
    <property type="term" value="C:lysosomal membrane"/>
    <property type="evidence" value="ECO:0007669"/>
    <property type="project" value="TreeGrafter"/>
</dbReference>
<dbReference type="InterPro" id="IPR007369">
    <property type="entry name" value="Peptidase_A22B_SPP"/>
</dbReference>
<comment type="similarity">
    <text evidence="2">Belongs to the peptidase A22B family.</text>
</comment>
<evidence type="ECO:0000256" key="2">
    <source>
        <dbReference type="ARBA" id="ARBA00006859"/>
    </source>
</evidence>
<comment type="subcellular location">
    <subcellularLocation>
        <location evidence="1">Endomembrane system</location>
        <topology evidence="1">Multi-pass membrane protein</topology>
    </subcellularLocation>
</comment>
<feature type="chain" id="PRO_5042269757" evidence="9">
    <location>
        <begin position="17"/>
        <end position="555"/>
    </location>
</feature>
<feature type="region of interest" description="Disordered" evidence="7">
    <location>
        <begin position="514"/>
        <end position="555"/>
    </location>
</feature>
<feature type="transmembrane region" description="Helical" evidence="8">
    <location>
        <begin position="481"/>
        <end position="499"/>
    </location>
</feature>
<dbReference type="GO" id="GO:0098553">
    <property type="term" value="C:lumenal side of endoplasmic reticulum membrane"/>
    <property type="evidence" value="ECO:0007669"/>
    <property type="project" value="TreeGrafter"/>
</dbReference>
<feature type="transmembrane region" description="Helical" evidence="8">
    <location>
        <begin position="200"/>
        <end position="224"/>
    </location>
</feature>
<evidence type="ECO:0000256" key="5">
    <source>
        <dbReference type="ARBA" id="ARBA00022989"/>
    </source>
</evidence>
<organism evidence="10 11">
    <name type="scientific">Chrysophaeum taylorii</name>
    <dbReference type="NCBI Taxonomy" id="2483200"/>
    <lineage>
        <taxon>Eukaryota</taxon>
        <taxon>Sar</taxon>
        <taxon>Stramenopiles</taxon>
        <taxon>Ochrophyta</taxon>
        <taxon>Pelagophyceae</taxon>
        <taxon>Pelagomonadales</taxon>
        <taxon>Pelagomonadaceae</taxon>
        <taxon>Chrysophaeum</taxon>
    </lineage>
</organism>
<keyword evidence="3 8" id="KW-0812">Transmembrane</keyword>
<protein>
    <submittedName>
        <fullName evidence="10">Uncharacterized protein</fullName>
    </submittedName>
</protein>
<feature type="transmembrane region" description="Helical" evidence="8">
    <location>
        <begin position="352"/>
        <end position="375"/>
    </location>
</feature>
<dbReference type="AlphaFoldDB" id="A0AAD7U917"/>
<dbReference type="PANTHER" id="PTHR12174:SF75">
    <property type="entry name" value="SIGNAL PEPTIDE PEPTIDASE-LIKE 2"/>
    <property type="match status" value="1"/>
</dbReference>
<dbReference type="Pfam" id="PF04258">
    <property type="entry name" value="Peptidase_A22B"/>
    <property type="match status" value="1"/>
</dbReference>
<name>A0AAD7U917_9STRA</name>
<dbReference type="InterPro" id="IPR006639">
    <property type="entry name" value="Preselin/SPP"/>
</dbReference>
<evidence type="ECO:0000256" key="7">
    <source>
        <dbReference type="SAM" id="MobiDB-lite"/>
    </source>
</evidence>
<dbReference type="GO" id="GO:0098554">
    <property type="term" value="C:cytoplasmic side of endoplasmic reticulum membrane"/>
    <property type="evidence" value="ECO:0007669"/>
    <property type="project" value="TreeGrafter"/>
</dbReference>
<dbReference type="GO" id="GO:0030660">
    <property type="term" value="C:Golgi-associated vesicle membrane"/>
    <property type="evidence" value="ECO:0007669"/>
    <property type="project" value="TreeGrafter"/>
</dbReference>
<evidence type="ECO:0000256" key="8">
    <source>
        <dbReference type="SAM" id="Phobius"/>
    </source>
</evidence>
<reference evidence="10" key="1">
    <citation type="submission" date="2023-01" db="EMBL/GenBank/DDBJ databases">
        <title>Metagenome sequencing of chrysophaentin producing Chrysophaeum taylorii.</title>
        <authorList>
            <person name="Davison J."/>
            <person name="Bewley C."/>
        </authorList>
    </citation>
    <scope>NUCLEOTIDE SEQUENCE</scope>
    <source>
        <strain evidence="10">NIES-1699</strain>
    </source>
</reference>
<feature type="transmembrane region" description="Helical" evidence="8">
    <location>
        <begin position="453"/>
        <end position="475"/>
    </location>
</feature>
<proteinExistence type="inferred from homology"/>
<dbReference type="GO" id="GO:0033619">
    <property type="term" value="P:membrane protein proteolysis"/>
    <property type="evidence" value="ECO:0007669"/>
    <property type="project" value="TreeGrafter"/>
</dbReference>
<dbReference type="EMBL" id="JAQMWT010000529">
    <property type="protein sequence ID" value="KAJ8600129.1"/>
    <property type="molecule type" value="Genomic_DNA"/>
</dbReference>
<feature type="compositionally biased region" description="Acidic residues" evidence="7">
    <location>
        <begin position="529"/>
        <end position="539"/>
    </location>
</feature>
<dbReference type="GO" id="GO:0042500">
    <property type="term" value="F:aspartic endopeptidase activity, intramembrane cleaving"/>
    <property type="evidence" value="ECO:0007669"/>
    <property type="project" value="InterPro"/>
</dbReference>
<keyword evidence="6 8" id="KW-0472">Membrane</keyword>
<evidence type="ECO:0000256" key="1">
    <source>
        <dbReference type="ARBA" id="ARBA00004127"/>
    </source>
</evidence>